<dbReference type="PANTHER" id="PTHR46333:SF2">
    <property type="entry name" value="CYTOKINESIS PROTEIN 3"/>
    <property type="match status" value="1"/>
</dbReference>
<dbReference type="InterPro" id="IPR052557">
    <property type="entry name" value="CAP/Cytokinesis_protein"/>
</dbReference>
<dbReference type="AlphaFoldDB" id="A0A1M4Y0Z1"/>
<reference evidence="3 4" key="1">
    <citation type="submission" date="2016-11" db="EMBL/GenBank/DDBJ databases">
        <authorList>
            <person name="Jaros S."/>
            <person name="Januszkiewicz K."/>
            <person name="Wedrychowicz H."/>
        </authorList>
    </citation>
    <scope>NUCLEOTIDE SEQUENCE [LARGE SCALE GENOMIC DNA]</scope>
    <source>
        <strain evidence="3 4">DSM 26897</strain>
    </source>
</reference>
<name>A0A1M4Y0Z1_9BACT</name>
<protein>
    <submittedName>
        <fullName evidence="3">Transglutaminase-like superfamily protein</fullName>
    </submittedName>
</protein>
<keyword evidence="1" id="KW-0732">Signal</keyword>
<dbReference type="STRING" id="1302690.BUE76_14735"/>
<feature type="domain" description="Transglutaminase-like" evidence="2">
    <location>
        <begin position="103"/>
        <end position="166"/>
    </location>
</feature>
<dbReference type="EMBL" id="FQUO01000004">
    <property type="protein sequence ID" value="SHE99359.1"/>
    <property type="molecule type" value="Genomic_DNA"/>
</dbReference>
<dbReference type="InterPro" id="IPR002931">
    <property type="entry name" value="Transglutaminase-like"/>
</dbReference>
<dbReference type="OrthoDB" id="9788327at2"/>
<evidence type="ECO:0000313" key="3">
    <source>
        <dbReference type="EMBL" id="SHE99359.1"/>
    </source>
</evidence>
<dbReference type="SUPFAM" id="SSF54001">
    <property type="entry name" value="Cysteine proteinases"/>
    <property type="match status" value="1"/>
</dbReference>
<keyword evidence="4" id="KW-1185">Reference proteome</keyword>
<dbReference type="Pfam" id="PF01841">
    <property type="entry name" value="Transglut_core"/>
    <property type="match status" value="1"/>
</dbReference>
<feature type="chain" id="PRO_5012454500" evidence="1">
    <location>
        <begin position="25"/>
        <end position="336"/>
    </location>
</feature>
<proteinExistence type="predicted"/>
<dbReference type="SMART" id="SM00460">
    <property type="entry name" value="TGc"/>
    <property type="match status" value="1"/>
</dbReference>
<evidence type="ECO:0000256" key="1">
    <source>
        <dbReference type="SAM" id="SignalP"/>
    </source>
</evidence>
<dbReference type="Proteomes" id="UP000184368">
    <property type="component" value="Unassembled WGS sequence"/>
</dbReference>
<evidence type="ECO:0000259" key="2">
    <source>
        <dbReference type="SMART" id="SM00460"/>
    </source>
</evidence>
<evidence type="ECO:0000313" key="4">
    <source>
        <dbReference type="Proteomes" id="UP000184368"/>
    </source>
</evidence>
<accession>A0A1M4Y0Z1</accession>
<feature type="signal peptide" evidence="1">
    <location>
        <begin position="1"/>
        <end position="24"/>
    </location>
</feature>
<dbReference type="GO" id="GO:0005737">
    <property type="term" value="C:cytoplasm"/>
    <property type="evidence" value="ECO:0007669"/>
    <property type="project" value="TreeGrafter"/>
</dbReference>
<gene>
    <name evidence="3" type="ORF">SAMN05444008_104112</name>
</gene>
<sequence>MFRFRILIFITFLANSLAAQQVQARFATQVAMTPVAAKAAEITQGLVTEREKVTALFHWVTGNISYKVASRISVTPAWRVRSLAEEDTSSVLKPLDERVAENVLAKREAVCDGYARLFKTLCQYAGIKAEVVTGYARGSSNRGFRSNHSWNAVMIENNWYLVDATWAAGYVGYFGDTFIRSYDNRYFLAAPQQFIEDHYPEDPFWTLLPQLQQLPEFNRSPFRHSGYVRQHIIGYAPYEGILEAEVGDTLHFELESNMPGYPIEIWDRPFGDPRLHTGPVWRNYPEQPFQASGRKVKLSYVVQTPEIRWLYVVYGGESILQYRLQVKPSPVAGTAK</sequence>
<organism evidence="3 4">
    <name type="scientific">Cnuella takakiae</name>
    <dbReference type="NCBI Taxonomy" id="1302690"/>
    <lineage>
        <taxon>Bacteria</taxon>
        <taxon>Pseudomonadati</taxon>
        <taxon>Bacteroidota</taxon>
        <taxon>Chitinophagia</taxon>
        <taxon>Chitinophagales</taxon>
        <taxon>Chitinophagaceae</taxon>
        <taxon>Cnuella</taxon>
    </lineage>
</organism>
<dbReference type="PANTHER" id="PTHR46333">
    <property type="entry name" value="CYTOKINESIS PROTEIN 3"/>
    <property type="match status" value="1"/>
</dbReference>
<dbReference type="InterPro" id="IPR038765">
    <property type="entry name" value="Papain-like_cys_pep_sf"/>
</dbReference>
<dbReference type="Gene3D" id="3.10.620.30">
    <property type="match status" value="1"/>
</dbReference>